<reference evidence="2 3" key="1">
    <citation type="journal article" date="2018" name="Front. Plant Sci.">
        <title>Red Clover (Trifolium pratense) and Zigzag Clover (T. medium) - A Picture of Genomic Similarities and Differences.</title>
        <authorList>
            <person name="Dluhosova J."/>
            <person name="Istvanek J."/>
            <person name="Nedelnik J."/>
            <person name="Repkova J."/>
        </authorList>
    </citation>
    <scope>NUCLEOTIDE SEQUENCE [LARGE SCALE GENOMIC DNA]</scope>
    <source>
        <strain evidence="3">cv. 10/8</strain>
        <tissue evidence="2">Leaf</tissue>
    </source>
</reference>
<evidence type="ECO:0000256" key="1">
    <source>
        <dbReference type="ARBA" id="ARBA00022942"/>
    </source>
</evidence>
<proteinExistence type="predicted"/>
<feature type="non-terminal residue" evidence="2">
    <location>
        <position position="58"/>
    </location>
</feature>
<dbReference type="PANTHER" id="PTHR11599">
    <property type="entry name" value="PROTEASOME SUBUNIT ALPHA/BETA"/>
    <property type="match status" value="1"/>
</dbReference>
<dbReference type="EMBL" id="LXQA010135284">
    <property type="protein sequence ID" value="MCI23302.1"/>
    <property type="molecule type" value="Genomic_DNA"/>
</dbReference>
<dbReference type="Proteomes" id="UP000265520">
    <property type="component" value="Unassembled WGS sequence"/>
</dbReference>
<sequence>MEIDDHIGCAMSGLIADARTLVEHAQVETQKNHRFSYDEPMTVESTTQALCDLALRFG</sequence>
<dbReference type="Gene3D" id="3.60.20.10">
    <property type="entry name" value="Glutamine Phosphoribosylpyrophosphate, subunit 1, domain 1"/>
    <property type="match status" value="1"/>
</dbReference>
<name>A0A392QHG6_9FABA</name>
<dbReference type="InterPro" id="IPR029055">
    <property type="entry name" value="Ntn_hydrolases_N"/>
</dbReference>
<dbReference type="GO" id="GO:0005839">
    <property type="term" value="C:proteasome core complex"/>
    <property type="evidence" value="ECO:0007669"/>
    <property type="project" value="InterPro"/>
</dbReference>
<evidence type="ECO:0000313" key="3">
    <source>
        <dbReference type="Proteomes" id="UP000265520"/>
    </source>
</evidence>
<protein>
    <submittedName>
        <fullName evidence="2">Proteasome subunit alpha type-5-like</fullName>
    </submittedName>
</protein>
<dbReference type="GO" id="GO:0051603">
    <property type="term" value="P:proteolysis involved in protein catabolic process"/>
    <property type="evidence" value="ECO:0007669"/>
    <property type="project" value="InterPro"/>
</dbReference>
<organism evidence="2 3">
    <name type="scientific">Trifolium medium</name>
    <dbReference type="NCBI Taxonomy" id="97028"/>
    <lineage>
        <taxon>Eukaryota</taxon>
        <taxon>Viridiplantae</taxon>
        <taxon>Streptophyta</taxon>
        <taxon>Embryophyta</taxon>
        <taxon>Tracheophyta</taxon>
        <taxon>Spermatophyta</taxon>
        <taxon>Magnoliopsida</taxon>
        <taxon>eudicotyledons</taxon>
        <taxon>Gunneridae</taxon>
        <taxon>Pentapetalae</taxon>
        <taxon>rosids</taxon>
        <taxon>fabids</taxon>
        <taxon>Fabales</taxon>
        <taxon>Fabaceae</taxon>
        <taxon>Papilionoideae</taxon>
        <taxon>50 kb inversion clade</taxon>
        <taxon>NPAAA clade</taxon>
        <taxon>Hologalegina</taxon>
        <taxon>IRL clade</taxon>
        <taxon>Trifolieae</taxon>
        <taxon>Trifolium</taxon>
    </lineage>
</organism>
<dbReference type="InterPro" id="IPR001353">
    <property type="entry name" value="Proteasome_sua/b"/>
</dbReference>
<keyword evidence="1 2" id="KW-0647">Proteasome</keyword>
<comment type="caution">
    <text evidence="2">The sequence shown here is derived from an EMBL/GenBank/DDBJ whole genome shotgun (WGS) entry which is preliminary data.</text>
</comment>
<evidence type="ECO:0000313" key="2">
    <source>
        <dbReference type="EMBL" id="MCI23302.1"/>
    </source>
</evidence>
<dbReference type="AlphaFoldDB" id="A0A392QHG6"/>
<dbReference type="Pfam" id="PF00227">
    <property type="entry name" value="Proteasome"/>
    <property type="match status" value="1"/>
</dbReference>
<accession>A0A392QHG6</accession>
<keyword evidence="3" id="KW-1185">Reference proteome</keyword>
<dbReference type="InterPro" id="IPR050115">
    <property type="entry name" value="Proteasome_alpha"/>
</dbReference>
<dbReference type="SUPFAM" id="SSF56235">
    <property type="entry name" value="N-terminal nucleophile aminohydrolases (Ntn hydrolases)"/>
    <property type="match status" value="1"/>
</dbReference>